<dbReference type="SUPFAM" id="SSF48208">
    <property type="entry name" value="Six-hairpin glycosidases"/>
    <property type="match status" value="1"/>
</dbReference>
<dbReference type="Gene3D" id="1.50.10.10">
    <property type="match status" value="1"/>
</dbReference>
<dbReference type="Gene3D" id="2.60.120.260">
    <property type="entry name" value="Galactose-binding domain-like"/>
    <property type="match status" value="2"/>
</dbReference>
<proteinExistence type="predicted"/>
<evidence type="ECO:0000256" key="1">
    <source>
        <dbReference type="SAM" id="SignalP"/>
    </source>
</evidence>
<dbReference type="PANTHER" id="PTHR34987">
    <property type="entry name" value="C, PUTATIVE (AFU_ORTHOLOGUE AFUA_3G02880)-RELATED"/>
    <property type="match status" value="1"/>
</dbReference>
<sequence>MNKRLKLLGIFITASLCCYAQTKEFDPSLDPNVTIVSRQSQEEWNSRYMWYPGQLAAFYQQQCARISKERCVNVGYPGKFFAKNNHAWFRKEVRLKKESSLCWEGPSDIILYINGVKQSVSGKQVILPVGRSSLLFEVTTDDSLPCIILKGAGLENLDEWQVSMDKEHWTIPESAVMYNKPGVLPDAPQDMTARIKPSQILPMRNAEMQGKDGISIGKNGYVLIDFFHLEIGTLTFQAKGKGTITVRVGETPEEALERDDKKLEQYPLAPVTLSEEGGTITLPERALRYVSLECDKGAEITSLRFDASLWPVEHQMQFETDDDYVNNLFKMSSATLHTSMHRFYLDGVKRDFLPWSMDALVSTLAGDYLFGDQQVSKNGISIALMPLDPQKSDIGIPDYPLHALFGLKQNYLRFGDLATSLQYKDRIIQLLDFYASIVDENGFVHGNYGDRQFGYTPGWSTYNGPVRKGVAAYAQIMLYYNYVTGAYFADLWKESALADRYRKLARNLKKKIFEHFWDDDRKVFINGTMNDNVTVDKRISHHAQYWGILADIFPEEHYDNLFENILPNLPNYYEVVSYEKGYEFLAYAKAGRIKELWDHIYGVFGDWMDQGHTRFPENFMMNASRARQLVFYNRPYGLSLCHGANGVPVVVGALNGLIGFSQSSMKTNEYTIKPELLHLKWIHSRIPVKEGYIVLKLNAEGESTIDIPAGCTVRIIKKIGKKPLVLREQGGYSFRLKD</sequence>
<dbReference type="Pfam" id="PF21209">
    <property type="entry name" value="Bac_rhamnosid-like_N"/>
    <property type="match status" value="1"/>
</dbReference>
<dbReference type="PANTHER" id="PTHR34987:SF4">
    <property type="entry name" value="ALPHA-L-RHAMNOSIDASE C-TERMINAL DOMAIN-CONTAINING PROTEIN"/>
    <property type="match status" value="1"/>
</dbReference>
<gene>
    <name evidence="4" type="ORF">PL594_02955</name>
</gene>
<evidence type="ECO:0000313" key="5">
    <source>
        <dbReference type="Proteomes" id="UP001210999"/>
    </source>
</evidence>
<dbReference type="RefSeq" id="WP_117794976.1">
    <property type="nucleotide sequence ID" value="NZ_CAXSSN010000008.1"/>
</dbReference>
<dbReference type="AlphaFoldDB" id="A0AAP3JW02"/>
<dbReference type="InterPro" id="IPR048932">
    <property type="entry name" value="Rhamnosid-like_N_bacteroidetes"/>
</dbReference>
<evidence type="ECO:0000259" key="3">
    <source>
        <dbReference type="Pfam" id="PF21209"/>
    </source>
</evidence>
<evidence type="ECO:0000313" key="4">
    <source>
        <dbReference type="EMBL" id="MDB0850479.1"/>
    </source>
</evidence>
<dbReference type="InterPro" id="IPR012341">
    <property type="entry name" value="6hp_glycosidase-like_sf"/>
</dbReference>
<dbReference type="GO" id="GO:0016787">
    <property type="term" value="F:hydrolase activity"/>
    <property type="evidence" value="ECO:0007669"/>
    <property type="project" value="UniProtKB-KW"/>
</dbReference>
<organism evidence="4 5">
    <name type="scientific">Phocaeicola vulgatus</name>
    <name type="common">Bacteroides vulgatus</name>
    <dbReference type="NCBI Taxonomy" id="821"/>
    <lineage>
        <taxon>Bacteria</taxon>
        <taxon>Pseudomonadati</taxon>
        <taxon>Bacteroidota</taxon>
        <taxon>Bacteroidia</taxon>
        <taxon>Bacteroidales</taxon>
        <taxon>Bacteroidaceae</taxon>
        <taxon>Phocaeicola</taxon>
    </lineage>
</organism>
<comment type="caution">
    <text evidence="4">The sequence shown here is derived from an EMBL/GenBank/DDBJ whole genome shotgun (WGS) entry which is preliminary data.</text>
</comment>
<keyword evidence="1" id="KW-0732">Signal</keyword>
<dbReference type="Proteomes" id="UP001210999">
    <property type="component" value="Unassembled WGS sequence"/>
</dbReference>
<dbReference type="EMBL" id="JAQKEI010000003">
    <property type="protein sequence ID" value="MDB0850479.1"/>
    <property type="molecule type" value="Genomic_DNA"/>
</dbReference>
<name>A0AAP3JW02_PHOVU</name>
<dbReference type="InterPro" id="IPR035396">
    <property type="entry name" value="Bac_rhamnosid6H"/>
</dbReference>
<evidence type="ECO:0000259" key="2">
    <source>
        <dbReference type="Pfam" id="PF17389"/>
    </source>
</evidence>
<dbReference type="Gene3D" id="2.60.420.10">
    <property type="entry name" value="Maltose phosphorylase, domain 3"/>
    <property type="match status" value="1"/>
</dbReference>
<dbReference type="GO" id="GO:0005975">
    <property type="term" value="P:carbohydrate metabolic process"/>
    <property type="evidence" value="ECO:0007669"/>
    <property type="project" value="InterPro"/>
</dbReference>
<dbReference type="Pfam" id="PF17389">
    <property type="entry name" value="Bac_rhamnosid6H"/>
    <property type="match status" value="1"/>
</dbReference>
<feature type="domain" description="Alpha-rhamnosidase-like N-terminal" evidence="3">
    <location>
        <begin position="89"/>
        <end position="291"/>
    </location>
</feature>
<dbReference type="InterPro" id="IPR008928">
    <property type="entry name" value="6-hairpin_glycosidase_sf"/>
</dbReference>
<reference evidence="4" key="1">
    <citation type="submission" date="2023-01" db="EMBL/GenBank/DDBJ databases">
        <title>Human gut microbiome strain richness.</title>
        <authorList>
            <person name="Chen-Liaw A."/>
        </authorList>
    </citation>
    <scope>NUCLEOTIDE SEQUENCE</scope>
    <source>
        <strain evidence="4">H9_m1001271B151109d0_201107</strain>
    </source>
</reference>
<accession>A0AAP3JW02</accession>
<feature type="signal peptide" evidence="1">
    <location>
        <begin position="1"/>
        <end position="20"/>
    </location>
</feature>
<protein>
    <submittedName>
        <fullName evidence="4">Family 78 glycoside hydrolase catalytic domain</fullName>
    </submittedName>
</protein>
<feature type="chain" id="PRO_5042837001" evidence="1">
    <location>
        <begin position="21"/>
        <end position="738"/>
    </location>
</feature>
<keyword evidence="4" id="KW-0378">Hydrolase</keyword>
<feature type="domain" description="Alpha-L-rhamnosidase six-hairpin glycosidase" evidence="2">
    <location>
        <begin position="316"/>
        <end position="558"/>
    </location>
</feature>